<feature type="region of interest" description="Disordered" evidence="1">
    <location>
        <begin position="13"/>
        <end position="70"/>
    </location>
</feature>
<dbReference type="AlphaFoldDB" id="A0A6P2CUP0"/>
<protein>
    <submittedName>
        <fullName evidence="2">Uncharacterized protein</fullName>
    </submittedName>
</protein>
<evidence type="ECO:0000313" key="2">
    <source>
        <dbReference type="EMBL" id="VTR90822.1"/>
    </source>
</evidence>
<evidence type="ECO:0000313" key="3">
    <source>
        <dbReference type="Proteomes" id="UP000464178"/>
    </source>
</evidence>
<dbReference type="KEGG" id="gms:SOIL9_68920"/>
<name>A0A6P2CUP0_9BACT</name>
<sequence>MTDSERDLLAIEAVLSEPEERPGPRPKQRAAKKLAPAPAVEDDDFGDDELDETDEADFEADESDEAGENTAIEVRPVPSLGCASRVPVTFGVDVEADPELIAARERFEKIEVRYRDVAQQLAVLREKCGLAAGAPIPDQHKLHVMIANAIVAGTGTLDPSAFAALSGTAIAEKTLREAGEKVAKQVNDARLRAITRCAPKVLAALAPEMSEMARAWAVMLKVADALGAKINEFNAAGWRSLGGSQIPALPIGPYSNVTLNPFDATRTLQDLIAAKLLSRDDVAGLPGFDPR</sequence>
<dbReference type="Proteomes" id="UP000464178">
    <property type="component" value="Chromosome"/>
</dbReference>
<dbReference type="RefSeq" id="WP_162665903.1">
    <property type="nucleotide sequence ID" value="NZ_LR593886.1"/>
</dbReference>
<proteinExistence type="predicted"/>
<keyword evidence="3" id="KW-1185">Reference proteome</keyword>
<evidence type="ECO:0000256" key="1">
    <source>
        <dbReference type="SAM" id="MobiDB-lite"/>
    </source>
</evidence>
<organism evidence="2 3">
    <name type="scientific">Gemmata massiliana</name>
    <dbReference type="NCBI Taxonomy" id="1210884"/>
    <lineage>
        <taxon>Bacteria</taxon>
        <taxon>Pseudomonadati</taxon>
        <taxon>Planctomycetota</taxon>
        <taxon>Planctomycetia</taxon>
        <taxon>Gemmatales</taxon>
        <taxon>Gemmataceae</taxon>
        <taxon>Gemmata</taxon>
    </lineage>
</organism>
<accession>A0A6P2CUP0</accession>
<reference evidence="2 3" key="1">
    <citation type="submission" date="2019-05" db="EMBL/GenBank/DDBJ databases">
        <authorList>
            <consortium name="Science for Life Laboratories"/>
        </authorList>
    </citation>
    <scope>NUCLEOTIDE SEQUENCE [LARGE SCALE GENOMIC DNA]</scope>
    <source>
        <strain evidence="2">Soil9</strain>
    </source>
</reference>
<gene>
    <name evidence="2" type="ORF">SOIL9_68920</name>
</gene>
<feature type="compositionally biased region" description="Acidic residues" evidence="1">
    <location>
        <begin position="40"/>
        <end position="67"/>
    </location>
</feature>
<dbReference type="EMBL" id="LR593886">
    <property type="protein sequence ID" value="VTR90822.1"/>
    <property type="molecule type" value="Genomic_DNA"/>
</dbReference>